<reference evidence="5" key="1">
    <citation type="journal article" date="2014" name="Genome Announc.">
        <title>Draft Genome Sequence of Marine Flavobacterium Jejuia pallidilutea Strain 11shimoA1 and Pigmentation Mutants.</title>
        <authorList>
            <person name="Takatani N."/>
            <person name="Nakanishi M."/>
            <person name="Meirelles P."/>
            <person name="Mino S."/>
            <person name="Suda W."/>
            <person name="Oshima K."/>
            <person name="Hattori M."/>
            <person name="Ohkuma M."/>
            <person name="Hosokawa M."/>
            <person name="Miyashita K."/>
            <person name="Thompson F.L."/>
            <person name="Niwa A."/>
            <person name="Sawabe T."/>
            <person name="Sawabe T."/>
        </authorList>
    </citation>
    <scope>NUCLEOTIDE SEQUENCE [LARGE SCALE GENOMIC DNA]</scope>
    <source>
        <strain evidence="5">JCM 19538</strain>
    </source>
</reference>
<dbReference type="PANTHER" id="PTHR47566">
    <property type="match status" value="1"/>
</dbReference>
<gene>
    <name evidence="4" type="ORF">JCM19538_2037</name>
</gene>
<name>A0A098LRR8_9FLAO</name>
<keyword evidence="3" id="KW-0732">Signal</keyword>
<dbReference type="RefSeq" id="WP_052512417.1">
    <property type="nucleotide sequence ID" value="NZ_BBNY01000005.1"/>
</dbReference>
<evidence type="ECO:0000256" key="3">
    <source>
        <dbReference type="SAM" id="SignalP"/>
    </source>
</evidence>
<dbReference type="GO" id="GO:0035591">
    <property type="term" value="F:signaling adaptor activity"/>
    <property type="evidence" value="ECO:0007669"/>
    <property type="project" value="TreeGrafter"/>
</dbReference>
<dbReference type="EMBL" id="BBNY01000005">
    <property type="protein sequence ID" value="GAL89048.1"/>
    <property type="molecule type" value="Genomic_DNA"/>
</dbReference>
<evidence type="ECO:0000313" key="4">
    <source>
        <dbReference type="EMBL" id="GAL89048.1"/>
    </source>
</evidence>
<dbReference type="Pfam" id="PF13585">
    <property type="entry name" value="CHU_C"/>
    <property type="match status" value="1"/>
</dbReference>
<feature type="signal peptide" evidence="3">
    <location>
        <begin position="1"/>
        <end position="21"/>
    </location>
</feature>
<sequence>MAYKLCLLLATILFLTFKGVSQNTFVPDDNFEQALIDLGFDTPPLDDVVPTANIINITSLTISNKNIQNLTGIEDFAALSQLFVQDNQLSSIDVSANSNLQIFWCFNNLLSVIDVSNNPNLISLRCEENNLTTLDLSRNSELNVLTCGNNNLLNLDVSLNTKLNRLICSNNNLTSLDLSKNPDLSQLSCDGNELNILDLSNNLKINILNCSNNVLNELDVSAQTDLIELNCSNNQLCYLNINNGNNVNITLIDFSGNTNLTCVIIDDLLNNRSTWLPLNYQDYVISIEECSSKVLVDNLEDFIGTSYILPPITNGNYFTATLGNGIPLTVGDEITRTQTIYIYNENGCFNNETSFSVIISDSPYFIPKYFTPNNDGTNDFWQVIDTNNSINTISIYNRFGKLVKFLPKNSPGWDGTFNGKFLPNDSYWYEIVLNNKEILRGYFALKR</sequence>
<dbReference type="InterPro" id="IPR052574">
    <property type="entry name" value="CDIRP"/>
</dbReference>
<dbReference type="NCBIfam" id="TIGR04131">
    <property type="entry name" value="Bac_Flav_CTERM"/>
    <property type="match status" value="1"/>
</dbReference>
<dbReference type="OrthoDB" id="9765926at2"/>
<accession>A0A098LRR8</accession>
<feature type="chain" id="PRO_5001944805" evidence="3">
    <location>
        <begin position="22"/>
        <end position="447"/>
    </location>
</feature>
<dbReference type="PANTHER" id="PTHR47566:SF1">
    <property type="entry name" value="PROTEIN NUD1"/>
    <property type="match status" value="1"/>
</dbReference>
<proteinExistence type="predicted"/>
<keyword evidence="2" id="KW-0677">Repeat</keyword>
<comment type="caution">
    <text evidence="4">The sequence shown here is derived from an EMBL/GenBank/DDBJ whole genome shotgun (WGS) entry which is preliminary data.</text>
</comment>
<dbReference type="InterPro" id="IPR026341">
    <property type="entry name" value="T9SS_type_B"/>
</dbReference>
<keyword evidence="5" id="KW-1185">Reference proteome</keyword>
<dbReference type="Proteomes" id="UP000030184">
    <property type="component" value="Unassembled WGS sequence"/>
</dbReference>
<evidence type="ECO:0000313" key="5">
    <source>
        <dbReference type="Proteomes" id="UP000030184"/>
    </source>
</evidence>
<evidence type="ECO:0000256" key="1">
    <source>
        <dbReference type="ARBA" id="ARBA00022614"/>
    </source>
</evidence>
<organism evidence="4 5">
    <name type="scientific">Jejuia pallidilutea</name>
    <dbReference type="NCBI Taxonomy" id="504487"/>
    <lineage>
        <taxon>Bacteria</taxon>
        <taxon>Pseudomonadati</taxon>
        <taxon>Bacteroidota</taxon>
        <taxon>Flavobacteriia</taxon>
        <taxon>Flavobacteriales</taxon>
        <taxon>Flavobacteriaceae</taxon>
        <taxon>Jejuia</taxon>
    </lineage>
</organism>
<dbReference type="InterPro" id="IPR032675">
    <property type="entry name" value="LRR_dom_sf"/>
</dbReference>
<dbReference type="Gene3D" id="3.80.10.10">
    <property type="entry name" value="Ribonuclease Inhibitor"/>
    <property type="match status" value="1"/>
</dbReference>
<keyword evidence="1" id="KW-0433">Leucine-rich repeat</keyword>
<dbReference type="SUPFAM" id="SSF52058">
    <property type="entry name" value="L domain-like"/>
    <property type="match status" value="1"/>
</dbReference>
<protein>
    <submittedName>
        <fullName evidence="4">Internalin-like protein (LPXTG motif) Lmo0331 homolog</fullName>
    </submittedName>
</protein>
<evidence type="ECO:0000256" key="2">
    <source>
        <dbReference type="ARBA" id="ARBA00022737"/>
    </source>
</evidence>
<dbReference type="AlphaFoldDB" id="A0A098LRR8"/>